<evidence type="ECO:0000259" key="1">
    <source>
        <dbReference type="PROSITE" id="PS50801"/>
    </source>
</evidence>
<dbReference type="InterPro" id="IPR002645">
    <property type="entry name" value="STAS_dom"/>
</dbReference>
<name>A0A502FQ85_9PROT</name>
<feature type="domain" description="STAS" evidence="1">
    <location>
        <begin position="19"/>
        <end position="102"/>
    </location>
</feature>
<comment type="caution">
    <text evidence="2">The sequence shown here is derived from an EMBL/GenBank/DDBJ whole genome shotgun (WGS) entry which is preliminary data.</text>
</comment>
<dbReference type="Proteomes" id="UP000317078">
    <property type="component" value="Unassembled WGS sequence"/>
</dbReference>
<proteinExistence type="predicted"/>
<dbReference type="RefSeq" id="WP_140885548.1">
    <property type="nucleotide sequence ID" value="NZ_RCZP01000025.1"/>
</dbReference>
<dbReference type="EMBL" id="RCZP01000025">
    <property type="protein sequence ID" value="TPG51571.1"/>
    <property type="molecule type" value="Genomic_DNA"/>
</dbReference>
<dbReference type="PROSITE" id="PS50801">
    <property type="entry name" value="STAS"/>
    <property type="match status" value="1"/>
</dbReference>
<evidence type="ECO:0000313" key="3">
    <source>
        <dbReference type="Proteomes" id="UP000317078"/>
    </source>
</evidence>
<dbReference type="AlphaFoldDB" id="A0A502FQ85"/>
<sequence>MNEDAPPPPSAGEPTPFILPSSLDLNAASLLREGLLVRLEAGGLELEAGAVERVSTPGLQVLAAAAASARARGAAFRLRGVPAALADAIRDLDLAAAIPTEG</sequence>
<dbReference type="Gene3D" id="3.30.750.24">
    <property type="entry name" value="STAS domain"/>
    <property type="match status" value="1"/>
</dbReference>
<dbReference type="Pfam" id="PF13466">
    <property type="entry name" value="STAS_2"/>
    <property type="match status" value="1"/>
</dbReference>
<reference evidence="2 3" key="1">
    <citation type="journal article" date="2019" name="Environ. Microbiol.">
        <title>Species interactions and distinct microbial communities in high Arctic permafrost affected cryosols are associated with the CH4 and CO2 gas fluxes.</title>
        <authorList>
            <person name="Altshuler I."/>
            <person name="Hamel J."/>
            <person name="Turney S."/>
            <person name="Magnuson E."/>
            <person name="Levesque R."/>
            <person name="Greer C."/>
            <person name="Whyte L.G."/>
        </authorList>
    </citation>
    <scope>NUCLEOTIDE SEQUENCE [LARGE SCALE GENOMIC DNA]</scope>
    <source>
        <strain evidence="2 3">S9.3B</strain>
    </source>
</reference>
<dbReference type="SUPFAM" id="SSF52091">
    <property type="entry name" value="SpoIIaa-like"/>
    <property type="match status" value="1"/>
</dbReference>
<keyword evidence="3" id="KW-1185">Reference proteome</keyword>
<protein>
    <submittedName>
        <fullName evidence="2">STAS domain-containing protein</fullName>
    </submittedName>
</protein>
<evidence type="ECO:0000313" key="2">
    <source>
        <dbReference type="EMBL" id="TPG51571.1"/>
    </source>
</evidence>
<dbReference type="InterPro" id="IPR058548">
    <property type="entry name" value="MlaB-like_STAS"/>
</dbReference>
<organism evidence="2 3">
    <name type="scientific">Muricoccus nepalensis</name>
    <dbReference type="NCBI Taxonomy" id="1854500"/>
    <lineage>
        <taxon>Bacteria</taxon>
        <taxon>Pseudomonadati</taxon>
        <taxon>Pseudomonadota</taxon>
        <taxon>Alphaproteobacteria</taxon>
        <taxon>Acetobacterales</taxon>
        <taxon>Roseomonadaceae</taxon>
        <taxon>Muricoccus</taxon>
    </lineage>
</organism>
<gene>
    <name evidence="2" type="ORF">EAH89_20260</name>
</gene>
<dbReference type="InterPro" id="IPR036513">
    <property type="entry name" value="STAS_dom_sf"/>
</dbReference>
<accession>A0A502FQ85</accession>